<accession>A0AA35RG10</accession>
<evidence type="ECO:0000313" key="3">
    <source>
        <dbReference type="EMBL" id="CAI8010813.1"/>
    </source>
</evidence>
<sequence>MVYVYFRRARLPVEHYHRNNFFAALYLANDMEEDEDEEKYEIFPWALGEDWLHKFPSFLQQRDSLWYRMNCRAVVSRKTCEEVITMAPHHQIWQRCRRRHHGGAIRSYTKPPVPSLRANLACLLRT</sequence>
<proteinExistence type="inferred from homology"/>
<organism evidence="3 4">
    <name type="scientific">Geodia barretti</name>
    <name type="common">Barrett's horny sponge</name>
    <dbReference type="NCBI Taxonomy" id="519541"/>
    <lineage>
        <taxon>Eukaryota</taxon>
        <taxon>Metazoa</taxon>
        <taxon>Porifera</taxon>
        <taxon>Demospongiae</taxon>
        <taxon>Heteroscleromorpha</taxon>
        <taxon>Tetractinellida</taxon>
        <taxon>Astrophorina</taxon>
        <taxon>Geodiidae</taxon>
        <taxon>Geodia</taxon>
    </lineage>
</organism>
<reference evidence="3" key="1">
    <citation type="submission" date="2023-03" db="EMBL/GenBank/DDBJ databases">
        <authorList>
            <person name="Steffen K."/>
            <person name="Cardenas P."/>
        </authorList>
    </citation>
    <scope>NUCLEOTIDE SEQUENCE</scope>
</reference>
<evidence type="ECO:0000256" key="2">
    <source>
        <dbReference type="ARBA" id="ARBA00023306"/>
    </source>
</evidence>
<dbReference type="GO" id="GO:0019901">
    <property type="term" value="F:protein kinase binding"/>
    <property type="evidence" value="ECO:0007669"/>
    <property type="project" value="InterPro"/>
</dbReference>
<dbReference type="InterPro" id="IPR052316">
    <property type="entry name" value="Speedy-Ringo_regulator"/>
</dbReference>
<dbReference type="InterPro" id="IPR020984">
    <property type="entry name" value="Speedy"/>
</dbReference>
<keyword evidence="2" id="KW-0131">Cell cycle</keyword>
<comment type="caution">
    <text evidence="3">The sequence shown here is derived from an EMBL/GenBank/DDBJ whole genome shotgun (WGS) entry which is preliminary data.</text>
</comment>
<evidence type="ECO:0000256" key="1">
    <source>
        <dbReference type="ARBA" id="ARBA00010932"/>
    </source>
</evidence>
<comment type="similarity">
    <text evidence="1">Belongs to the Speedy/Ringo family.</text>
</comment>
<name>A0AA35RG10_GEOBA</name>
<dbReference type="PANTHER" id="PTHR31545:SF5">
    <property type="entry name" value="SPEEDY PROTEIN A"/>
    <property type="match status" value="1"/>
</dbReference>
<evidence type="ECO:0000313" key="4">
    <source>
        <dbReference type="Proteomes" id="UP001174909"/>
    </source>
</evidence>
<dbReference type="EMBL" id="CASHTH010001067">
    <property type="protein sequence ID" value="CAI8010813.1"/>
    <property type="molecule type" value="Genomic_DNA"/>
</dbReference>
<feature type="non-terminal residue" evidence="3">
    <location>
        <position position="1"/>
    </location>
</feature>
<dbReference type="Proteomes" id="UP001174909">
    <property type="component" value="Unassembled WGS sequence"/>
</dbReference>
<protein>
    <submittedName>
        <fullName evidence="3">Speedy protein A</fullName>
    </submittedName>
</protein>
<gene>
    <name evidence="3" type="ORF">GBAR_LOCUS7090</name>
</gene>
<dbReference type="PANTHER" id="PTHR31545">
    <property type="entry name" value="SEEDY PROTEIN A/C FAMILY MEMBER"/>
    <property type="match status" value="1"/>
</dbReference>
<keyword evidence="4" id="KW-1185">Reference proteome</keyword>
<dbReference type="Pfam" id="PF11357">
    <property type="entry name" value="Spy1"/>
    <property type="match status" value="1"/>
</dbReference>
<dbReference type="AlphaFoldDB" id="A0AA35RG10"/>